<name>A0A427YTM6_9TREE</name>
<proteinExistence type="predicted"/>
<comment type="caution">
    <text evidence="2">The sequence shown here is derived from an EMBL/GenBank/DDBJ whole genome shotgun (WGS) entry which is preliminary data.</text>
</comment>
<gene>
    <name evidence="2" type="ORF">EHS25_004235</name>
</gene>
<dbReference type="STRING" id="1890683.A0A427YTM6"/>
<evidence type="ECO:0000313" key="2">
    <source>
        <dbReference type="EMBL" id="RSH94432.1"/>
    </source>
</evidence>
<sequence>MSRTKRNVGVVDKEFLSLERRGKYRGSKDLDWEKIPLVYDLNYCVNPEEASRFRISGFLSYEDKVMETHGLSNALYETLLEQGRIAKLLPLASNDLRRPIRGEENGGYSWLADNAAADMLGSPHDPFDLDEVRLICKKGRGGAREKLRKLQSAPSELLDDAALLYSPHWQHHPKFQHFMSLLQPKIVSLLMEDVSLINSHAIDHLGSWTWLEDLSMVLQHAAPIQLTATGEHFVDLPFDDDVLDRVMLAMSRVCERVCEREGSLGIPFAMCLLQVEQELRANPLFNHLIPPILSRAIDDVAHLVDLVTALNRLLQRRHHIFEAVDALGYPTAFRVHPIDRRSVAIRDYYILVEKEQARNNETLDNANARLAKIWQLVQAKVTRLYHCNLLDLYDLDIPLERHVPNRRLTDEWDGDEIWRKAGPAQMPSKAKTKAKLKMAKPGTSKDRSAAPPVEATAPPNPPATMIRPVKSPGGPMTLKPPAPAPLAEHHSLPVESTPYAQSGHSYRKANGLLDKSTASNKTSRSKTNEPEVERRAPPARQEISSEHPVYQVNNRQLKLMHVLLKEPEPVSGDGGEIRWEALVQVFKRIGFIVTANNGVSHCSRSSDSDRCFFVNKPRPKPVLENNQVKELREKLQDLYGWNTDWFTSAGSRRDWEED</sequence>
<dbReference type="EMBL" id="RSCD01000002">
    <property type="protein sequence ID" value="RSH94432.1"/>
    <property type="molecule type" value="Genomic_DNA"/>
</dbReference>
<evidence type="ECO:0000313" key="3">
    <source>
        <dbReference type="Proteomes" id="UP000279259"/>
    </source>
</evidence>
<organism evidence="2 3">
    <name type="scientific">Saitozyma podzolica</name>
    <dbReference type="NCBI Taxonomy" id="1890683"/>
    <lineage>
        <taxon>Eukaryota</taxon>
        <taxon>Fungi</taxon>
        <taxon>Dikarya</taxon>
        <taxon>Basidiomycota</taxon>
        <taxon>Agaricomycotina</taxon>
        <taxon>Tremellomycetes</taxon>
        <taxon>Tremellales</taxon>
        <taxon>Trimorphomycetaceae</taxon>
        <taxon>Saitozyma</taxon>
    </lineage>
</organism>
<dbReference type="Proteomes" id="UP000279259">
    <property type="component" value="Unassembled WGS sequence"/>
</dbReference>
<feature type="compositionally biased region" description="Basic and acidic residues" evidence="1">
    <location>
        <begin position="526"/>
        <end position="536"/>
    </location>
</feature>
<evidence type="ECO:0000256" key="1">
    <source>
        <dbReference type="SAM" id="MobiDB-lite"/>
    </source>
</evidence>
<dbReference type="AlphaFoldDB" id="A0A427YTM6"/>
<accession>A0A427YTM6</accession>
<keyword evidence="3" id="KW-1185">Reference proteome</keyword>
<reference evidence="2 3" key="1">
    <citation type="submission" date="2018-11" db="EMBL/GenBank/DDBJ databases">
        <title>Genome sequence of Saitozyma podzolica DSM 27192.</title>
        <authorList>
            <person name="Aliyu H."/>
            <person name="Gorte O."/>
            <person name="Ochsenreither K."/>
        </authorList>
    </citation>
    <scope>NUCLEOTIDE SEQUENCE [LARGE SCALE GENOMIC DNA]</scope>
    <source>
        <strain evidence="2 3">DSM 27192</strain>
    </source>
</reference>
<protein>
    <submittedName>
        <fullName evidence="2">Uncharacterized protein</fullName>
    </submittedName>
</protein>
<feature type="region of interest" description="Disordered" evidence="1">
    <location>
        <begin position="424"/>
        <end position="489"/>
    </location>
</feature>
<feature type="region of interest" description="Disordered" evidence="1">
    <location>
        <begin position="511"/>
        <end position="540"/>
    </location>
</feature>
<dbReference type="OrthoDB" id="2985281at2759"/>